<evidence type="ECO:0000256" key="1">
    <source>
        <dbReference type="ARBA" id="ARBA00004651"/>
    </source>
</evidence>
<keyword evidence="3 8" id="KW-0812">Transmembrane</keyword>
<reference evidence="10" key="1">
    <citation type="submission" date="2022-05" db="EMBL/GenBank/DDBJ databases">
        <title>An RpoN-dependent PEP-CTERM gene is involved in floc formation of an Aquincola tertiaricarbonis strain.</title>
        <authorList>
            <person name="Qiu D."/>
            <person name="Xia M."/>
        </authorList>
    </citation>
    <scope>NUCLEOTIDE SEQUENCE</scope>
    <source>
        <strain evidence="10">RN12</strain>
    </source>
</reference>
<feature type="transmembrane region" description="Helical" evidence="8">
    <location>
        <begin position="413"/>
        <end position="433"/>
    </location>
</feature>
<feature type="region of interest" description="Disordered" evidence="7">
    <location>
        <begin position="291"/>
        <end position="311"/>
    </location>
</feature>
<dbReference type="Pfam" id="PF02706">
    <property type="entry name" value="Wzz"/>
    <property type="match status" value="1"/>
</dbReference>
<feature type="coiled-coil region" evidence="6">
    <location>
        <begin position="312"/>
        <end position="388"/>
    </location>
</feature>
<evidence type="ECO:0000256" key="2">
    <source>
        <dbReference type="ARBA" id="ARBA00022475"/>
    </source>
</evidence>
<keyword evidence="6" id="KW-0175">Coiled coil</keyword>
<evidence type="ECO:0000256" key="7">
    <source>
        <dbReference type="SAM" id="MobiDB-lite"/>
    </source>
</evidence>
<evidence type="ECO:0000313" key="11">
    <source>
        <dbReference type="Proteomes" id="UP001056201"/>
    </source>
</evidence>
<dbReference type="PANTHER" id="PTHR32309">
    <property type="entry name" value="TYROSINE-PROTEIN KINASE"/>
    <property type="match status" value="1"/>
</dbReference>
<name>A0ABY4SE07_AQUTE</name>
<feature type="transmembrane region" description="Helical" evidence="8">
    <location>
        <begin position="21"/>
        <end position="44"/>
    </location>
</feature>
<comment type="subcellular location">
    <subcellularLocation>
        <location evidence="1">Cell membrane</location>
        <topology evidence="1">Multi-pass membrane protein</topology>
    </subcellularLocation>
</comment>
<dbReference type="InterPro" id="IPR003856">
    <property type="entry name" value="LPS_length_determ_N"/>
</dbReference>
<evidence type="ECO:0000256" key="6">
    <source>
        <dbReference type="SAM" id="Coils"/>
    </source>
</evidence>
<evidence type="ECO:0000259" key="9">
    <source>
        <dbReference type="Pfam" id="PF02706"/>
    </source>
</evidence>
<sequence length="450" mass="48270">MAPEPTTTGQAWQALQSRKGLVLLTAASAAAAAVVISLLIPPVYESRVVFQVAESPEGESLGAAARSLLPGTDPGAALHVVTLQSMLIRREVAAQVPGRRPEALEEATDVSVFRKAALQVRVLDTEAETAARLANAYPEALERFLVQRRATRREASIAALDTQRSRALERAQAARAALGGFLQQQRTPSLQREQDGLLARWQQAQAELAAAELRSASLTQRLAATAQQVQAESLLAAGGLQSPVPALQRLAQELAALEVDLAAARAEYDGEQGALHPKVKALSARVQQRRQQLADESAAQAGGGAASAPLPADQLREQLRRELLELQRQRQSLGAEIQGRRAEAERLRRQLGDGQAPRLQEQQLQLQLENALREADLLGQRLVELNTQALRRDRQVLVLTEAVPAGAARFPNAVWNGLLGAGLGAVAGLYLALYSRLSGRARALPREGAP</sequence>
<protein>
    <submittedName>
        <fullName evidence="10">Wzz/FepE/Etk N-terminal domain-containing protein</fullName>
    </submittedName>
</protein>
<dbReference type="Proteomes" id="UP001056201">
    <property type="component" value="Chromosome 2"/>
</dbReference>
<dbReference type="PANTHER" id="PTHR32309:SF31">
    <property type="entry name" value="CAPSULAR EXOPOLYSACCHARIDE FAMILY"/>
    <property type="match status" value="1"/>
</dbReference>
<dbReference type="RefSeq" id="WP_250199751.1">
    <property type="nucleotide sequence ID" value="NZ_CP097636.1"/>
</dbReference>
<dbReference type="InterPro" id="IPR050445">
    <property type="entry name" value="Bact_polysacc_biosynth/exp"/>
</dbReference>
<keyword evidence="11" id="KW-1185">Reference proteome</keyword>
<evidence type="ECO:0000256" key="5">
    <source>
        <dbReference type="ARBA" id="ARBA00023136"/>
    </source>
</evidence>
<evidence type="ECO:0000256" key="8">
    <source>
        <dbReference type="SAM" id="Phobius"/>
    </source>
</evidence>
<organism evidence="10 11">
    <name type="scientific">Aquincola tertiaricarbonis</name>
    <dbReference type="NCBI Taxonomy" id="391953"/>
    <lineage>
        <taxon>Bacteria</taxon>
        <taxon>Pseudomonadati</taxon>
        <taxon>Pseudomonadota</taxon>
        <taxon>Betaproteobacteria</taxon>
        <taxon>Burkholderiales</taxon>
        <taxon>Sphaerotilaceae</taxon>
        <taxon>Aquincola</taxon>
    </lineage>
</organism>
<keyword evidence="2" id="KW-1003">Cell membrane</keyword>
<keyword evidence="4 8" id="KW-1133">Transmembrane helix</keyword>
<evidence type="ECO:0000313" key="10">
    <source>
        <dbReference type="EMBL" id="URI11557.1"/>
    </source>
</evidence>
<evidence type="ECO:0000256" key="4">
    <source>
        <dbReference type="ARBA" id="ARBA00022989"/>
    </source>
</evidence>
<dbReference type="EMBL" id="CP097636">
    <property type="protein sequence ID" value="URI11557.1"/>
    <property type="molecule type" value="Genomic_DNA"/>
</dbReference>
<feature type="domain" description="Polysaccharide chain length determinant N-terminal" evidence="9">
    <location>
        <begin position="13"/>
        <end position="94"/>
    </location>
</feature>
<evidence type="ECO:0000256" key="3">
    <source>
        <dbReference type="ARBA" id="ARBA00022692"/>
    </source>
</evidence>
<accession>A0ABY4SE07</accession>
<keyword evidence="5 8" id="KW-0472">Membrane</keyword>
<proteinExistence type="predicted"/>
<gene>
    <name evidence="10" type="ORF">MW290_21710</name>
</gene>